<keyword evidence="2" id="KW-0238">DNA-binding</keyword>
<dbReference type="GO" id="GO:0006281">
    <property type="term" value="P:DNA repair"/>
    <property type="evidence" value="ECO:0007669"/>
    <property type="project" value="UniProtKB-UniRule"/>
</dbReference>
<dbReference type="Pfam" id="PF13837">
    <property type="entry name" value="Myb_DNA-bind_4"/>
    <property type="match status" value="1"/>
</dbReference>
<dbReference type="GO" id="GO:0035312">
    <property type="term" value="F:5'-3' DNA exonuclease activity"/>
    <property type="evidence" value="ECO:0007669"/>
    <property type="project" value="UniProtKB-UniRule"/>
</dbReference>
<dbReference type="Gene3D" id="1.10.150.20">
    <property type="entry name" value="5' to 3' exonuclease, C-terminal subdomain"/>
    <property type="match status" value="1"/>
</dbReference>
<dbReference type="PRINTS" id="PR00853">
    <property type="entry name" value="XPGRADSUPER"/>
</dbReference>
<dbReference type="SUPFAM" id="SSF88723">
    <property type="entry name" value="PIN domain-like"/>
    <property type="match status" value="1"/>
</dbReference>
<dbReference type="PANTHER" id="PTHR11081">
    <property type="entry name" value="FLAP ENDONUCLEASE FAMILY MEMBER"/>
    <property type="match status" value="1"/>
</dbReference>
<dbReference type="GO" id="GO:0005634">
    <property type="term" value="C:nucleus"/>
    <property type="evidence" value="ECO:0007669"/>
    <property type="project" value="UniProtKB-SubCell"/>
</dbReference>
<keyword evidence="2" id="KW-0228">DNA excision</keyword>
<comment type="function">
    <text evidence="2">5'-&gt;3' double-stranded DNA exonuclease which may also possess a cryptic 3'-&gt;5' double-stranded DNA exonuclease activity. Functions in DNA mismatch repair.</text>
</comment>
<accession>A0A2B4R7Q0</accession>
<keyword evidence="2" id="KW-0267">Excision nuclease</keyword>
<dbReference type="SMART" id="SM00484">
    <property type="entry name" value="XPGI"/>
    <property type="match status" value="1"/>
</dbReference>
<dbReference type="AlphaFoldDB" id="A0A2B4R7Q0"/>
<dbReference type="InterPro" id="IPR029060">
    <property type="entry name" value="PIN-like_dom_sf"/>
</dbReference>
<dbReference type="STRING" id="50429.A0A2B4R7Q0"/>
<dbReference type="InterPro" id="IPR036279">
    <property type="entry name" value="5-3_exonuclease_C_sf"/>
</dbReference>
<comment type="similarity">
    <text evidence="2">Belongs to the XPG/RAD2 endonuclease family. EXO1 subfamily.</text>
</comment>
<keyword evidence="2" id="KW-0540">Nuclease</keyword>
<comment type="caution">
    <text evidence="4">The sequence shown here is derived from an EMBL/GenBank/DDBJ whole genome shotgun (WGS) entry which is preliminary data.</text>
</comment>
<dbReference type="OrthoDB" id="5980228at2759"/>
<dbReference type="SUPFAM" id="SSF47807">
    <property type="entry name" value="5' to 3' exonuclease, C-terminal subdomain"/>
    <property type="match status" value="1"/>
</dbReference>
<evidence type="ECO:0000256" key="2">
    <source>
        <dbReference type="RuleBase" id="RU910737"/>
    </source>
</evidence>
<keyword evidence="2" id="KW-0479">Metal-binding</keyword>
<dbReference type="GO" id="GO:0017108">
    <property type="term" value="F:5'-flap endonuclease activity"/>
    <property type="evidence" value="ECO:0007669"/>
    <property type="project" value="TreeGrafter"/>
</dbReference>
<evidence type="ECO:0000313" key="4">
    <source>
        <dbReference type="EMBL" id="PFX13681.1"/>
    </source>
</evidence>
<dbReference type="EMBL" id="LSMT01000917">
    <property type="protein sequence ID" value="PFX13681.1"/>
    <property type="molecule type" value="Genomic_DNA"/>
</dbReference>
<dbReference type="PANTHER" id="PTHR11081:SF8">
    <property type="entry name" value="EXONUCLEASE 1"/>
    <property type="match status" value="1"/>
</dbReference>
<name>A0A2B4R7Q0_STYPI</name>
<dbReference type="InterPro" id="IPR006086">
    <property type="entry name" value="XPG-I_dom"/>
</dbReference>
<dbReference type="Proteomes" id="UP000225706">
    <property type="component" value="Unassembled WGS sequence"/>
</dbReference>
<organism evidence="4 5">
    <name type="scientific">Stylophora pistillata</name>
    <name type="common">Smooth cauliflower coral</name>
    <dbReference type="NCBI Taxonomy" id="50429"/>
    <lineage>
        <taxon>Eukaryota</taxon>
        <taxon>Metazoa</taxon>
        <taxon>Cnidaria</taxon>
        <taxon>Anthozoa</taxon>
        <taxon>Hexacorallia</taxon>
        <taxon>Scleractinia</taxon>
        <taxon>Astrocoeniina</taxon>
        <taxon>Pocilloporidae</taxon>
        <taxon>Stylophora</taxon>
    </lineage>
</organism>
<dbReference type="InterPro" id="IPR006084">
    <property type="entry name" value="XPG/Rad2"/>
</dbReference>
<evidence type="ECO:0000313" key="5">
    <source>
        <dbReference type="Proteomes" id="UP000225706"/>
    </source>
</evidence>
<keyword evidence="2" id="KW-0378">Hydrolase</keyword>
<evidence type="ECO:0000259" key="3">
    <source>
        <dbReference type="SMART" id="SM00484"/>
    </source>
</evidence>
<dbReference type="Pfam" id="PF00867">
    <property type="entry name" value="XPG_I"/>
    <property type="match status" value="1"/>
</dbReference>
<keyword evidence="2" id="KW-0460">Magnesium</keyword>
<comment type="subcellular location">
    <subcellularLocation>
        <location evidence="2">Nucleus</location>
    </subcellularLocation>
</comment>
<keyword evidence="2" id="KW-0539">Nucleus</keyword>
<dbReference type="PROSITE" id="PS00842">
    <property type="entry name" value="XPG_2"/>
    <property type="match status" value="1"/>
</dbReference>
<dbReference type="GO" id="GO:0046872">
    <property type="term" value="F:metal ion binding"/>
    <property type="evidence" value="ECO:0007669"/>
    <property type="project" value="UniProtKB-UniRule"/>
</dbReference>
<keyword evidence="1" id="KW-0255">Endonuclease</keyword>
<sequence>MATETKTRGRVWEHKETLLLLEKWGDENIQLKLKSCRRKKSIWLEIAAYLRAAGYEDRDDSSCKTRIHTLISAYRSYKDECTKTGNATSKKKPAFFDEVDQLMSDKPCTKRKAIIKSATISIDGDGDGEETKAENVEPNLNIPGSSNERVQDICSSYSELMDRNNITPLIVFDGLLLPGKKEGHEKRARLWAGNKDKAEILYRIGMVAEGNKLLAAASGVEHSMVLGFIEICRKKSIDYVVAPYEADAELAFLLTQGHADFVISEDSDLLAYGCKKVLFKLKLSGQCQLIELDKALQHLQLSQKNFLNMCIVAGYDYLDSFRGIGINKSRKLISNESNFLSVLQGMSHAPKEYSSEFLKAKAIFLHQMVINPLNGTTVPLMRWEDTPNFQKTKEYHITCGKYPF</sequence>
<comment type="cofactor">
    <cofactor evidence="2">
        <name>Mg(2+)</name>
        <dbReference type="ChEBI" id="CHEBI:18420"/>
    </cofactor>
    <text evidence="2">Binds 2 magnesium ions per subunit. They probably participate in the reaction catalyzed by the enzyme. May bind an additional third magnesium ion after substrate binding.</text>
</comment>
<protein>
    <recommendedName>
        <fullName evidence="2">Exonuclease 1</fullName>
        <ecNumber evidence="2">3.1.-.-</ecNumber>
    </recommendedName>
</protein>
<keyword evidence="2 4" id="KW-0269">Exonuclease</keyword>
<gene>
    <name evidence="4" type="primary">exo1</name>
    <name evidence="4" type="ORF">AWC38_SpisGene22218</name>
</gene>
<dbReference type="Gene3D" id="3.40.50.1010">
    <property type="entry name" value="5'-nuclease"/>
    <property type="match status" value="1"/>
</dbReference>
<keyword evidence="2" id="KW-0227">DNA damage</keyword>
<keyword evidence="5" id="KW-1185">Reference proteome</keyword>
<evidence type="ECO:0000256" key="1">
    <source>
        <dbReference type="ARBA" id="ARBA00022759"/>
    </source>
</evidence>
<dbReference type="GO" id="GO:0003677">
    <property type="term" value="F:DNA binding"/>
    <property type="evidence" value="ECO:0007669"/>
    <property type="project" value="UniProtKB-UniRule"/>
</dbReference>
<feature type="domain" description="XPG-I" evidence="3">
    <location>
        <begin position="233"/>
        <end position="301"/>
    </location>
</feature>
<dbReference type="Gene3D" id="1.10.10.60">
    <property type="entry name" value="Homeodomain-like"/>
    <property type="match status" value="1"/>
</dbReference>
<keyword evidence="2" id="KW-0234">DNA repair</keyword>
<dbReference type="InterPro" id="IPR019974">
    <property type="entry name" value="XPG_CS"/>
</dbReference>
<dbReference type="EC" id="3.1.-.-" evidence="2"/>
<dbReference type="InterPro" id="IPR044822">
    <property type="entry name" value="Myb_DNA-bind_4"/>
</dbReference>
<proteinExistence type="inferred from homology"/>
<reference evidence="5" key="1">
    <citation type="journal article" date="2017" name="bioRxiv">
        <title>Comparative analysis of the genomes of Stylophora pistillata and Acropora digitifera provides evidence for extensive differences between species of corals.</title>
        <authorList>
            <person name="Voolstra C.R."/>
            <person name="Li Y."/>
            <person name="Liew Y.J."/>
            <person name="Baumgarten S."/>
            <person name="Zoccola D."/>
            <person name="Flot J.-F."/>
            <person name="Tambutte S."/>
            <person name="Allemand D."/>
            <person name="Aranda M."/>
        </authorList>
    </citation>
    <scope>NUCLEOTIDE SEQUENCE [LARGE SCALE GENOMIC DNA]</scope>
</reference>